<proteinExistence type="predicted"/>
<keyword evidence="2" id="KW-1185">Reference proteome</keyword>
<protein>
    <submittedName>
        <fullName evidence="1">Uncharacterized protein</fullName>
    </submittedName>
</protein>
<dbReference type="Proteomes" id="UP000019140">
    <property type="component" value="Unassembled WGS sequence"/>
</dbReference>
<organism evidence="1 2">
    <name type="scientific">Candidatus Entotheonella gemina</name>
    <dbReference type="NCBI Taxonomy" id="1429439"/>
    <lineage>
        <taxon>Bacteria</taxon>
        <taxon>Pseudomonadati</taxon>
        <taxon>Nitrospinota/Tectimicrobiota group</taxon>
        <taxon>Candidatus Tectimicrobiota</taxon>
        <taxon>Candidatus Entotheonellia</taxon>
        <taxon>Candidatus Entotheonellales</taxon>
        <taxon>Candidatus Entotheonellaceae</taxon>
        <taxon>Candidatus Entotheonella</taxon>
    </lineage>
</organism>
<sequence>MRTFFTALAFLVMLWAVMPAIRRSIYGSSAGDETDVDDQGQNGA</sequence>
<dbReference type="EMBL" id="AZHX01000693">
    <property type="protein sequence ID" value="ETX06437.1"/>
    <property type="molecule type" value="Genomic_DNA"/>
</dbReference>
<reference evidence="1 2" key="1">
    <citation type="journal article" date="2014" name="Nature">
        <title>An environmental bacterial taxon with a large and distinct metabolic repertoire.</title>
        <authorList>
            <person name="Wilson M.C."/>
            <person name="Mori T."/>
            <person name="Ruckert C."/>
            <person name="Uria A.R."/>
            <person name="Helf M.J."/>
            <person name="Takada K."/>
            <person name="Gernert C."/>
            <person name="Steffens U.A."/>
            <person name="Heycke N."/>
            <person name="Schmitt S."/>
            <person name="Rinke C."/>
            <person name="Helfrich E.J."/>
            <person name="Brachmann A.O."/>
            <person name="Gurgui C."/>
            <person name="Wakimoto T."/>
            <person name="Kracht M."/>
            <person name="Crusemann M."/>
            <person name="Hentschel U."/>
            <person name="Abe I."/>
            <person name="Matsunaga S."/>
            <person name="Kalinowski J."/>
            <person name="Takeyama H."/>
            <person name="Piel J."/>
        </authorList>
    </citation>
    <scope>NUCLEOTIDE SEQUENCE [LARGE SCALE GENOMIC DNA]</scope>
    <source>
        <strain evidence="2">TSY2</strain>
    </source>
</reference>
<evidence type="ECO:0000313" key="2">
    <source>
        <dbReference type="Proteomes" id="UP000019140"/>
    </source>
</evidence>
<dbReference type="HOGENOM" id="CLU_3213834_0_0_7"/>
<name>W4M9Y9_9BACT</name>
<evidence type="ECO:0000313" key="1">
    <source>
        <dbReference type="EMBL" id="ETX06437.1"/>
    </source>
</evidence>
<accession>W4M9Y9</accession>
<comment type="caution">
    <text evidence="1">The sequence shown here is derived from an EMBL/GenBank/DDBJ whole genome shotgun (WGS) entry which is preliminary data.</text>
</comment>
<gene>
    <name evidence="1" type="ORF">ETSY2_17130</name>
</gene>
<dbReference type="AlphaFoldDB" id="W4M9Y9"/>